<feature type="transmembrane region" description="Helical" evidence="2">
    <location>
        <begin position="76"/>
        <end position="100"/>
    </location>
</feature>
<evidence type="ECO:0000313" key="4">
    <source>
        <dbReference type="EMBL" id="CAJ1497930.1"/>
    </source>
</evidence>
<feature type="domain" description="DUF6542" evidence="3">
    <location>
        <begin position="23"/>
        <end position="141"/>
    </location>
</feature>
<keyword evidence="5" id="KW-1185">Reference proteome</keyword>
<organism evidence="4 5">
    <name type="scientific">[Mycobacterium] burgundiense</name>
    <dbReference type="NCBI Taxonomy" id="3064286"/>
    <lineage>
        <taxon>Bacteria</taxon>
        <taxon>Bacillati</taxon>
        <taxon>Actinomycetota</taxon>
        <taxon>Actinomycetes</taxon>
        <taxon>Mycobacteriales</taxon>
        <taxon>Mycobacteriaceae</taxon>
        <taxon>Mycolicibacterium</taxon>
    </lineage>
</organism>
<accession>A0ABM9LF31</accession>
<feature type="compositionally biased region" description="Basic and acidic residues" evidence="1">
    <location>
        <begin position="188"/>
        <end position="214"/>
    </location>
</feature>
<keyword evidence="2" id="KW-0472">Membrane</keyword>
<sequence>MPAQRARSSIPAEHRSAHPNIQGVPWWAAVLIATLATAVGFAFDAGSGNRELSGVFAALYLMGCVAAVLAVRQEAIFTAVVQPPLILFVSVPGAYFLFHLSDIQGIKDILINCGYPLIERFLLMFTTSVIVLLIGMARWYFGDAARPAPVTSGQAAAKSTAAVGAAAGVLAAIKTKLSELSMPPRGSAAHDDAEPRKHAIDRDTTTRRRQDPRRPTKRTAPTRSRHVRPPLDDDLAPPPSRRRPTHAREDDDFADGPPPRRRAPRDPSRRPPPPEYLRDPREPRQPRQRSPYERPMPRPERYGPPVDPYTGVDPYDGAPPPPRRRPAPASGTHHPVSKVRYRGADAGDDGSTEGAQYRRRPRSSRGTSDRYRDFE</sequence>
<feature type="transmembrane region" description="Helical" evidence="2">
    <location>
        <begin position="24"/>
        <end position="45"/>
    </location>
</feature>
<dbReference type="Proteomes" id="UP001190465">
    <property type="component" value="Chromosome"/>
</dbReference>
<feature type="transmembrane region" description="Helical" evidence="2">
    <location>
        <begin position="121"/>
        <end position="141"/>
    </location>
</feature>
<protein>
    <submittedName>
        <fullName evidence="4">DMT family transporter</fullName>
    </submittedName>
</protein>
<evidence type="ECO:0000256" key="1">
    <source>
        <dbReference type="SAM" id="MobiDB-lite"/>
    </source>
</evidence>
<evidence type="ECO:0000313" key="5">
    <source>
        <dbReference type="Proteomes" id="UP001190465"/>
    </source>
</evidence>
<evidence type="ECO:0000259" key="3">
    <source>
        <dbReference type="Pfam" id="PF20177"/>
    </source>
</evidence>
<reference evidence="4 5" key="1">
    <citation type="submission" date="2023-08" db="EMBL/GenBank/DDBJ databases">
        <authorList>
            <person name="Folkvardsen B D."/>
            <person name="Norman A."/>
        </authorList>
    </citation>
    <scope>NUCLEOTIDE SEQUENCE [LARGE SCALE GENOMIC DNA]</scope>
    <source>
        <strain evidence="4 5">Mu0053</strain>
    </source>
</reference>
<feature type="compositionally biased region" description="Basic and acidic residues" evidence="1">
    <location>
        <begin position="276"/>
        <end position="301"/>
    </location>
</feature>
<keyword evidence="2" id="KW-1133">Transmembrane helix</keyword>
<proteinExistence type="predicted"/>
<gene>
    <name evidence="4" type="ORF">MU0053_001031</name>
</gene>
<dbReference type="RefSeq" id="WP_308481310.1">
    <property type="nucleotide sequence ID" value="NZ_OY726397.1"/>
</dbReference>
<dbReference type="InterPro" id="IPR046672">
    <property type="entry name" value="DUF6542"/>
</dbReference>
<dbReference type="EMBL" id="OY726397">
    <property type="protein sequence ID" value="CAJ1497930.1"/>
    <property type="molecule type" value="Genomic_DNA"/>
</dbReference>
<name>A0ABM9LF31_9MYCO</name>
<feature type="region of interest" description="Disordered" evidence="1">
    <location>
        <begin position="181"/>
        <end position="375"/>
    </location>
</feature>
<dbReference type="Pfam" id="PF20177">
    <property type="entry name" value="DUF6542"/>
    <property type="match status" value="1"/>
</dbReference>
<feature type="transmembrane region" description="Helical" evidence="2">
    <location>
        <begin position="52"/>
        <end position="70"/>
    </location>
</feature>
<keyword evidence="2" id="KW-0812">Transmembrane</keyword>
<evidence type="ECO:0000256" key="2">
    <source>
        <dbReference type="SAM" id="Phobius"/>
    </source>
</evidence>